<dbReference type="InterPro" id="IPR046357">
    <property type="entry name" value="PPIase_dom_sf"/>
</dbReference>
<dbReference type="EC" id="5.2.1.8" evidence="11"/>
<dbReference type="PROSITE" id="PS50020">
    <property type="entry name" value="WW_DOMAIN_2"/>
    <property type="match status" value="1"/>
</dbReference>
<dbReference type="Gene3D" id="3.10.50.40">
    <property type="match status" value="1"/>
</dbReference>
<dbReference type="EMBL" id="VLTN01000036">
    <property type="protein sequence ID" value="KAA0150151.1"/>
    <property type="molecule type" value="Genomic_DNA"/>
</dbReference>
<evidence type="ECO:0000313" key="15">
    <source>
        <dbReference type="EMBL" id="KAA0150151.1"/>
    </source>
</evidence>
<dbReference type="CDD" id="cd00201">
    <property type="entry name" value="WW"/>
    <property type="match status" value="1"/>
</dbReference>
<evidence type="ECO:0000256" key="9">
    <source>
        <dbReference type="ARBA" id="ARBA00066165"/>
    </source>
</evidence>
<dbReference type="SUPFAM" id="SSF51045">
    <property type="entry name" value="WW domain"/>
    <property type="match status" value="1"/>
</dbReference>
<dbReference type="Proteomes" id="UP000324907">
    <property type="component" value="Unassembled WGS sequence"/>
</dbReference>
<dbReference type="InterPro" id="IPR023058">
    <property type="entry name" value="PPIase_PpiC_CS"/>
</dbReference>
<evidence type="ECO:0000259" key="12">
    <source>
        <dbReference type="PROSITE" id="PS50020"/>
    </source>
</evidence>
<comment type="function">
    <text evidence="8">Peptidyl-prolyl cis/trans isomerase (PPIase) that acts as a key virulence factor by promoting host leukocyte transformation. Binds to and isomerizes specific phosphorylated Ser/Thr-Pro (pSer/Thr-Pro) motifs in a subset of proteins, resulting in conformational changes in the proteins. Promotes host leukocyte transformation by binding to phosphorylated host FBXW7, disrupting dimerization and promoting FBXW7 autoubiquitination and subsequent degradation. Degradation of host FBXW7, leads to stabilization of JUN, which promotes cell transformation.</text>
</comment>
<dbReference type="EMBL" id="VLTM01000017">
    <property type="protein sequence ID" value="KAA0164481.1"/>
    <property type="molecule type" value="Genomic_DNA"/>
</dbReference>
<proteinExistence type="predicted"/>
<dbReference type="Gene3D" id="2.20.70.10">
    <property type="match status" value="1"/>
</dbReference>
<dbReference type="EMBL" id="HBET01024750">
    <property type="protein sequence ID" value="CAD8572347.1"/>
    <property type="molecule type" value="Transcribed_RNA"/>
</dbReference>
<comment type="catalytic activity">
    <reaction evidence="1 11">
        <text>[protein]-peptidylproline (omega=180) = [protein]-peptidylproline (omega=0)</text>
        <dbReference type="Rhea" id="RHEA:16237"/>
        <dbReference type="Rhea" id="RHEA-COMP:10747"/>
        <dbReference type="Rhea" id="RHEA-COMP:10748"/>
        <dbReference type="ChEBI" id="CHEBI:83833"/>
        <dbReference type="ChEBI" id="CHEBI:83834"/>
        <dbReference type="EC" id="5.2.1.8"/>
    </reaction>
</comment>
<dbReference type="PANTHER" id="PTHR10657:SF4">
    <property type="entry name" value="PEPTIDYL-PROLYL CIS-TRANS ISOMERASE-RELATED"/>
    <property type="match status" value="1"/>
</dbReference>
<dbReference type="SUPFAM" id="SSF54534">
    <property type="entry name" value="FKBP-like"/>
    <property type="match status" value="1"/>
</dbReference>
<evidence type="ECO:0000313" key="20">
    <source>
        <dbReference type="Proteomes" id="UP000323011"/>
    </source>
</evidence>
<dbReference type="OMA" id="DEVQCLH"/>
<feature type="domain" description="PpiC" evidence="13">
    <location>
        <begin position="48"/>
        <end position="159"/>
    </location>
</feature>
<dbReference type="GO" id="GO:0030430">
    <property type="term" value="C:host cell cytoplasm"/>
    <property type="evidence" value="ECO:0007669"/>
    <property type="project" value="UniProtKB-SubCell"/>
</dbReference>
<sequence length="159" mass="16855">MADSAPLPSGWIAKTSKSHEGRTYYFNTVTGKSQWDAPTSAAVAPAGPATVRASHILVKHAGSRRPASWRADPITISKEEALEKLAGIRRAIVAGEADFAEVASKESDCSSARRGGDLGEFGRGQMQRPFEEATYALKVGELSGTVDTDSGVHIILRTA</sequence>
<dbReference type="InterPro" id="IPR000297">
    <property type="entry name" value="PPIase_PpiC"/>
</dbReference>
<accession>A0A5A8DUZ6</accession>
<reference evidence="19 20" key="1">
    <citation type="submission" date="2019-07" db="EMBL/GenBank/DDBJ databases">
        <title>Genomes of Cafeteria roenbergensis.</title>
        <authorList>
            <person name="Fischer M.G."/>
            <person name="Hackl T."/>
            <person name="Roman M."/>
        </authorList>
    </citation>
    <scope>NUCLEOTIDE SEQUENCE [LARGE SCALE GENOMIC DNA]</scope>
    <source>
        <strain evidence="15 20">BVI</strain>
        <strain evidence="16 22">Cflag</strain>
        <strain evidence="17 19">E4-10P</strain>
        <strain evidence="18 21">RCC970-E3</strain>
    </source>
</reference>
<evidence type="ECO:0000256" key="2">
    <source>
        <dbReference type="ARBA" id="ARBA00004147"/>
    </source>
</evidence>
<dbReference type="InterPro" id="IPR051370">
    <property type="entry name" value="PPIase_Pin1"/>
</dbReference>
<evidence type="ECO:0000313" key="21">
    <source>
        <dbReference type="Proteomes" id="UP000324907"/>
    </source>
</evidence>
<dbReference type="Proteomes" id="UP000323011">
    <property type="component" value="Unassembled WGS sequence"/>
</dbReference>
<dbReference type="GO" id="GO:0005634">
    <property type="term" value="C:nucleus"/>
    <property type="evidence" value="ECO:0007669"/>
    <property type="project" value="TreeGrafter"/>
</dbReference>
<evidence type="ECO:0000313" key="19">
    <source>
        <dbReference type="Proteomes" id="UP000322899"/>
    </source>
</evidence>
<dbReference type="EMBL" id="VLTO01000079">
    <property type="protein sequence ID" value="KAA0167680.1"/>
    <property type="molecule type" value="Genomic_DNA"/>
</dbReference>
<dbReference type="PANTHER" id="PTHR10657">
    <property type="entry name" value="PEPTIDYL-PROLYL CIS-TRANS ISOMERASE"/>
    <property type="match status" value="1"/>
</dbReference>
<dbReference type="Proteomes" id="UP000325113">
    <property type="component" value="Unassembled WGS sequence"/>
</dbReference>
<dbReference type="InterPro" id="IPR036020">
    <property type="entry name" value="WW_dom_sf"/>
</dbReference>
<dbReference type="Pfam" id="PF00639">
    <property type="entry name" value="Rotamase"/>
    <property type="match status" value="1"/>
</dbReference>
<evidence type="ECO:0000256" key="5">
    <source>
        <dbReference type="ARBA" id="ARBA00023110"/>
    </source>
</evidence>
<dbReference type="Pfam" id="PF00397">
    <property type="entry name" value="WW"/>
    <property type="match status" value="1"/>
</dbReference>
<protein>
    <recommendedName>
        <fullName evidence="11">Peptidyl-prolyl cis-trans isomerase</fullName>
        <ecNumber evidence="11">5.2.1.8</ecNumber>
    </recommendedName>
</protein>
<dbReference type="GO" id="GO:0042025">
    <property type="term" value="C:host cell nucleus"/>
    <property type="evidence" value="ECO:0007669"/>
    <property type="project" value="UniProtKB-SubCell"/>
</dbReference>
<evidence type="ECO:0000256" key="11">
    <source>
        <dbReference type="RuleBase" id="RU363014"/>
    </source>
</evidence>
<evidence type="ECO:0000313" key="22">
    <source>
        <dbReference type="Proteomes" id="UP000325113"/>
    </source>
</evidence>
<gene>
    <name evidence="14" type="ORF">CROE0942_LOCUS16727</name>
    <name evidence="17" type="ORF">FNF27_07242</name>
    <name evidence="18" type="ORF">FNF28_01652</name>
    <name evidence="15" type="ORF">FNF29_05392</name>
    <name evidence="16" type="ORF">FNF31_02405</name>
</gene>
<keyword evidence="7 10" id="KW-0413">Isomerase</keyword>
<dbReference type="Proteomes" id="UP000322899">
    <property type="component" value="Unassembled WGS sequence"/>
</dbReference>
<name>A0A5A8DUZ6_CAFRO</name>
<keyword evidence="5 10" id="KW-0697">Rotamase</keyword>
<evidence type="ECO:0000313" key="17">
    <source>
        <dbReference type="EMBL" id="KAA0167680.1"/>
    </source>
</evidence>
<evidence type="ECO:0000256" key="10">
    <source>
        <dbReference type="PROSITE-ProRule" id="PRU00278"/>
    </source>
</evidence>
<keyword evidence="6" id="KW-1035">Host cytoplasm</keyword>
<dbReference type="GO" id="GO:0005829">
    <property type="term" value="C:cytosol"/>
    <property type="evidence" value="ECO:0007669"/>
    <property type="project" value="TreeGrafter"/>
</dbReference>
<dbReference type="GO" id="GO:0003755">
    <property type="term" value="F:peptidyl-prolyl cis-trans isomerase activity"/>
    <property type="evidence" value="ECO:0007669"/>
    <property type="project" value="UniProtKB-UniRule"/>
</dbReference>
<dbReference type="EMBL" id="VLTL01000016">
    <property type="protein sequence ID" value="KAA0170043.1"/>
    <property type="molecule type" value="Genomic_DNA"/>
</dbReference>
<organism evidence="17 19">
    <name type="scientific">Cafeteria roenbergensis</name>
    <name type="common">Marine flagellate</name>
    <dbReference type="NCBI Taxonomy" id="33653"/>
    <lineage>
        <taxon>Eukaryota</taxon>
        <taxon>Sar</taxon>
        <taxon>Stramenopiles</taxon>
        <taxon>Bigyra</taxon>
        <taxon>Opalozoa</taxon>
        <taxon>Bicosoecida</taxon>
        <taxon>Cafeteriaceae</taxon>
        <taxon>Cafeteria</taxon>
    </lineage>
</organism>
<evidence type="ECO:0000256" key="4">
    <source>
        <dbReference type="ARBA" id="ARBA00022562"/>
    </source>
</evidence>
<keyword evidence="20" id="KW-1185">Reference proteome</keyword>
<dbReference type="GO" id="GO:0080090">
    <property type="term" value="P:regulation of primary metabolic process"/>
    <property type="evidence" value="ECO:0007669"/>
    <property type="project" value="UniProtKB-ARBA"/>
</dbReference>
<dbReference type="AlphaFoldDB" id="A0A5A8DUZ6"/>
<evidence type="ECO:0000256" key="3">
    <source>
        <dbReference type="ARBA" id="ARBA00004192"/>
    </source>
</evidence>
<evidence type="ECO:0000256" key="1">
    <source>
        <dbReference type="ARBA" id="ARBA00000971"/>
    </source>
</evidence>
<feature type="domain" description="WW" evidence="12">
    <location>
        <begin position="5"/>
        <end position="40"/>
    </location>
</feature>
<evidence type="ECO:0000256" key="8">
    <source>
        <dbReference type="ARBA" id="ARBA00054022"/>
    </source>
</evidence>
<evidence type="ECO:0000256" key="6">
    <source>
        <dbReference type="ARBA" id="ARBA00023200"/>
    </source>
</evidence>
<evidence type="ECO:0000313" key="14">
    <source>
        <dbReference type="EMBL" id="CAD8572347.1"/>
    </source>
</evidence>
<dbReference type="SMART" id="SM00456">
    <property type="entry name" value="WW"/>
    <property type="match status" value="1"/>
</dbReference>
<keyword evidence="4" id="KW-1048">Host nucleus</keyword>
<evidence type="ECO:0000313" key="18">
    <source>
        <dbReference type="EMBL" id="KAA0170043.1"/>
    </source>
</evidence>
<reference evidence="14" key="2">
    <citation type="submission" date="2021-01" db="EMBL/GenBank/DDBJ databases">
        <authorList>
            <person name="Corre E."/>
            <person name="Pelletier E."/>
            <person name="Niang G."/>
            <person name="Scheremetjew M."/>
            <person name="Finn R."/>
            <person name="Kale V."/>
            <person name="Holt S."/>
            <person name="Cochrane G."/>
            <person name="Meng A."/>
            <person name="Brown T."/>
            <person name="Cohen L."/>
        </authorList>
    </citation>
    <scope>NUCLEOTIDE SEQUENCE</scope>
    <source>
        <strain evidence="14">E4-10</strain>
    </source>
</reference>
<comment type="subcellular location">
    <subcellularLocation>
        <location evidence="3">Host cytoplasm</location>
    </subcellularLocation>
    <subcellularLocation>
        <location evidence="2">Host nucleus</location>
    </subcellularLocation>
</comment>
<evidence type="ECO:0000259" key="13">
    <source>
        <dbReference type="PROSITE" id="PS50198"/>
    </source>
</evidence>
<dbReference type="GO" id="GO:0060255">
    <property type="term" value="P:regulation of macromolecule metabolic process"/>
    <property type="evidence" value="ECO:0007669"/>
    <property type="project" value="UniProtKB-ARBA"/>
</dbReference>
<evidence type="ECO:0000313" key="16">
    <source>
        <dbReference type="EMBL" id="KAA0164481.1"/>
    </source>
</evidence>
<evidence type="ECO:0000256" key="7">
    <source>
        <dbReference type="ARBA" id="ARBA00023235"/>
    </source>
</evidence>
<dbReference type="InterPro" id="IPR001202">
    <property type="entry name" value="WW_dom"/>
</dbReference>
<comment type="subunit">
    <text evidence="9">Interacts with host FBXW7; leading to FBXW7 autoubiquitination and subsequent degradation.</text>
</comment>
<dbReference type="PROSITE" id="PS50198">
    <property type="entry name" value="PPIC_PPIASE_2"/>
    <property type="match status" value="1"/>
</dbReference>
<dbReference type="OrthoDB" id="2530521at2759"/>
<dbReference type="PROSITE" id="PS01096">
    <property type="entry name" value="PPIC_PPIASE_1"/>
    <property type="match status" value="1"/>
</dbReference>
<dbReference type="FunFam" id="3.10.50.40:FF:000010">
    <property type="entry name" value="Peptidyl-prolyl cis-trans isomerase Pin1"/>
    <property type="match status" value="1"/>
</dbReference>